<dbReference type="EMBL" id="JARKIB010000007">
    <property type="protein sequence ID" value="KAJ7778421.1"/>
    <property type="molecule type" value="Genomic_DNA"/>
</dbReference>
<feature type="transmembrane region" description="Helical" evidence="2">
    <location>
        <begin position="31"/>
        <end position="53"/>
    </location>
</feature>
<dbReference type="Proteomes" id="UP001215598">
    <property type="component" value="Unassembled WGS sequence"/>
</dbReference>
<accession>A0AAD7NX00</accession>
<keyword evidence="2" id="KW-0812">Transmembrane</keyword>
<gene>
    <name evidence="3" type="ORF">B0H16DRAFT_1503468</name>
</gene>
<evidence type="ECO:0000313" key="3">
    <source>
        <dbReference type="EMBL" id="KAJ7778421.1"/>
    </source>
</evidence>
<keyword evidence="2" id="KW-0472">Membrane</keyword>
<feature type="region of interest" description="Disordered" evidence="1">
    <location>
        <begin position="171"/>
        <end position="217"/>
    </location>
</feature>
<name>A0AAD7NX00_9AGAR</name>
<comment type="caution">
    <text evidence="3">The sequence shown here is derived from an EMBL/GenBank/DDBJ whole genome shotgun (WGS) entry which is preliminary data.</text>
</comment>
<organism evidence="3 4">
    <name type="scientific">Mycena metata</name>
    <dbReference type="NCBI Taxonomy" id="1033252"/>
    <lineage>
        <taxon>Eukaryota</taxon>
        <taxon>Fungi</taxon>
        <taxon>Dikarya</taxon>
        <taxon>Basidiomycota</taxon>
        <taxon>Agaricomycotina</taxon>
        <taxon>Agaricomycetes</taxon>
        <taxon>Agaricomycetidae</taxon>
        <taxon>Agaricales</taxon>
        <taxon>Marasmiineae</taxon>
        <taxon>Mycenaceae</taxon>
        <taxon>Mycena</taxon>
    </lineage>
</organism>
<evidence type="ECO:0000313" key="4">
    <source>
        <dbReference type="Proteomes" id="UP001215598"/>
    </source>
</evidence>
<evidence type="ECO:0000256" key="2">
    <source>
        <dbReference type="SAM" id="Phobius"/>
    </source>
</evidence>
<keyword evidence="2" id="KW-1133">Transmembrane helix</keyword>
<dbReference type="AlphaFoldDB" id="A0AAD7NX00"/>
<feature type="compositionally biased region" description="Polar residues" evidence="1">
    <location>
        <begin position="187"/>
        <end position="205"/>
    </location>
</feature>
<reference evidence="3" key="1">
    <citation type="submission" date="2023-03" db="EMBL/GenBank/DDBJ databases">
        <title>Massive genome expansion in bonnet fungi (Mycena s.s.) driven by repeated elements and novel gene families across ecological guilds.</title>
        <authorList>
            <consortium name="Lawrence Berkeley National Laboratory"/>
            <person name="Harder C.B."/>
            <person name="Miyauchi S."/>
            <person name="Viragh M."/>
            <person name="Kuo A."/>
            <person name="Thoen E."/>
            <person name="Andreopoulos B."/>
            <person name="Lu D."/>
            <person name="Skrede I."/>
            <person name="Drula E."/>
            <person name="Henrissat B."/>
            <person name="Morin E."/>
            <person name="Kohler A."/>
            <person name="Barry K."/>
            <person name="LaButti K."/>
            <person name="Morin E."/>
            <person name="Salamov A."/>
            <person name="Lipzen A."/>
            <person name="Mereny Z."/>
            <person name="Hegedus B."/>
            <person name="Baldrian P."/>
            <person name="Stursova M."/>
            <person name="Weitz H."/>
            <person name="Taylor A."/>
            <person name="Grigoriev I.V."/>
            <person name="Nagy L.G."/>
            <person name="Martin F."/>
            <person name="Kauserud H."/>
        </authorList>
    </citation>
    <scope>NUCLEOTIDE SEQUENCE</scope>
    <source>
        <strain evidence="3">CBHHK182m</strain>
    </source>
</reference>
<keyword evidence="4" id="KW-1185">Reference proteome</keyword>
<sequence>MIISRRTELVVGVAEYGKREAPRIGGSEGGFIGLVVGLVVIILISGVAIFILLRDHSPSDRDREARRHETRYPSESSSLKDRIPWSGTLGGIFGRSAGADGSKRASKSGHGWIQASGDAWEADDREMSGFVNAKRDAPFSPPVDPYAVESYSSDSIAYDPPISHPHVRFEEPIPRSTSPESTVPHVSPTQKENRQFSSDSTTSIRTFEGGTKFIEGL</sequence>
<evidence type="ECO:0000256" key="1">
    <source>
        <dbReference type="SAM" id="MobiDB-lite"/>
    </source>
</evidence>
<protein>
    <submittedName>
        <fullName evidence="3">Uncharacterized protein</fullName>
    </submittedName>
</protein>
<feature type="region of interest" description="Disordered" evidence="1">
    <location>
        <begin position="60"/>
        <end position="80"/>
    </location>
</feature>
<proteinExistence type="predicted"/>